<evidence type="ECO:0000313" key="4">
    <source>
        <dbReference type="Proteomes" id="UP000036202"/>
    </source>
</evidence>
<dbReference type="KEGG" id="beo:BEH_12375"/>
<dbReference type="Proteomes" id="UP000036202">
    <property type="component" value="Chromosome"/>
</dbReference>
<proteinExistence type="predicted"/>
<dbReference type="SUPFAM" id="SSF53187">
    <property type="entry name" value="Zn-dependent exopeptidases"/>
    <property type="match status" value="1"/>
</dbReference>
<feature type="compositionally biased region" description="Low complexity" evidence="1">
    <location>
        <begin position="150"/>
        <end position="160"/>
    </location>
</feature>
<dbReference type="PATRIC" id="fig|135735.6.peg.2599"/>
<feature type="transmembrane region" description="Helical" evidence="2">
    <location>
        <begin position="12"/>
        <end position="33"/>
    </location>
</feature>
<reference evidence="4" key="2">
    <citation type="submission" date="2015-06" db="EMBL/GenBank/DDBJ databases">
        <title>Genome Sequence of Bacillus endophyticus and Analysis of its Companion Mechanism in the Ketogulonigenium vulgare-Bacillus strain Consortium.</title>
        <authorList>
            <person name="Jia N."/>
            <person name="Du J."/>
            <person name="Ding M.-Z."/>
            <person name="Gao F."/>
            <person name="Yuan Y.-J."/>
        </authorList>
    </citation>
    <scope>NUCLEOTIDE SEQUENCE [LARGE SCALE GENOMIC DNA]</scope>
    <source>
        <strain evidence="4">Hbe603</strain>
    </source>
</reference>
<accession>A0A0H4KWV4</accession>
<evidence type="ECO:0000256" key="2">
    <source>
        <dbReference type="SAM" id="Phobius"/>
    </source>
</evidence>
<reference evidence="3 4" key="1">
    <citation type="journal article" date="2015" name="PLoS ONE">
        <title>Genome Sequence of Bacillus endophyticus and Analysis of Its Companion Mechanism in the Ketogulonigenium vulgare-Bacillus Strain Consortium.</title>
        <authorList>
            <person name="Jia N."/>
            <person name="Du J."/>
            <person name="Ding M.Z."/>
            <person name="Gao F."/>
            <person name="Yuan Y.J."/>
        </authorList>
    </citation>
    <scope>NUCLEOTIDE SEQUENCE [LARGE SCALE GENOMIC DNA]</scope>
    <source>
        <strain evidence="3 4">Hbe603</strain>
    </source>
</reference>
<dbReference type="EMBL" id="CP011974">
    <property type="protein sequence ID" value="AKO92813.1"/>
    <property type="molecule type" value="Genomic_DNA"/>
</dbReference>
<name>A0A0H4KWV4_9BACI</name>
<sequence length="386" mass="42499">MKKWKYEHGKIAFLPLSALIAIVIVFTFFVTALTTTTFKLQLRFPSYISHTLNTSSDSIFLTMLETETPAFASENREPLSLSSLGLQATTNIKLNSAITLLGDSLPGFFSYHSEIITPGQGTNYTNTPVESSPSLDTILEKDQNNDSGAEEPAQPEEPQQSPNGGIKEKKVYIYHTHSWESYLPILGLTDDPDADKAVDNRTNITLVGKMLGNSLEKNNIGSIVDTTNMTQKLNTKGWGTVQAYRASREVVEAAKSQSDDLSYFIDLHRDSLRGDHTTIKIKEKGYAKVAFVIGKEQPNYEQNVKFAQDLHHALEKKYPGLSRGVIGKTGASGNGVYNQDISPRAILIEVGGVDNNMDELANTVSALTDVFSDYYFQAEKVDAPAN</sequence>
<keyword evidence="4" id="KW-1185">Reference proteome</keyword>
<dbReference type="Pfam" id="PF07454">
    <property type="entry name" value="SpoIIP"/>
    <property type="match status" value="1"/>
</dbReference>
<evidence type="ECO:0000256" key="1">
    <source>
        <dbReference type="SAM" id="MobiDB-lite"/>
    </source>
</evidence>
<gene>
    <name evidence="3" type="ORF">BEH_12375</name>
</gene>
<dbReference type="OrthoDB" id="1633470at2"/>
<organism evidence="3 4">
    <name type="scientific">Priestia filamentosa</name>
    <dbReference type="NCBI Taxonomy" id="1402861"/>
    <lineage>
        <taxon>Bacteria</taxon>
        <taxon>Bacillati</taxon>
        <taxon>Bacillota</taxon>
        <taxon>Bacilli</taxon>
        <taxon>Bacillales</taxon>
        <taxon>Bacillaceae</taxon>
        <taxon>Priestia</taxon>
    </lineage>
</organism>
<dbReference type="RefSeq" id="WP_046217324.1">
    <property type="nucleotide sequence ID" value="NZ_CP011974.1"/>
</dbReference>
<protein>
    <submittedName>
        <fullName evidence="3">Stage II sporulation protein P</fullName>
    </submittedName>
</protein>
<evidence type="ECO:0000313" key="3">
    <source>
        <dbReference type="EMBL" id="AKO92813.1"/>
    </source>
</evidence>
<keyword evidence="2" id="KW-0472">Membrane</keyword>
<feature type="compositionally biased region" description="Polar residues" evidence="1">
    <location>
        <begin position="120"/>
        <end position="135"/>
    </location>
</feature>
<feature type="region of interest" description="Disordered" evidence="1">
    <location>
        <begin position="120"/>
        <end position="166"/>
    </location>
</feature>
<dbReference type="InterPro" id="IPR010897">
    <property type="entry name" value="Spore_II_P"/>
</dbReference>
<keyword evidence="2" id="KW-0812">Transmembrane</keyword>
<keyword evidence="2" id="KW-1133">Transmembrane helix</keyword>
<dbReference type="AlphaFoldDB" id="A0A0H4KWV4"/>
<dbReference type="NCBIfam" id="TIGR02867">
    <property type="entry name" value="spore_II_P"/>
    <property type="match status" value="1"/>
</dbReference>